<gene>
    <name evidence="1" type="ORF">BD310DRAFT_918717</name>
</gene>
<accession>A0A4Q9Q5D6</accession>
<proteinExistence type="predicted"/>
<name>A0A4Q9Q5D6_9APHY</name>
<protein>
    <submittedName>
        <fullName evidence="1">Uncharacterized protein</fullName>
    </submittedName>
</protein>
<reference evidence="1 2" key="1">
    <citation type="submission" date="2019-01" db="EMBL/GenBank/DDBJ databases">
        <title>Draft genome sequences of three monokaryotic isolates of the white-rot basidiomycete fungus Dichomitus squalens.</title>
        <authorList>
            <consortium name="DOE Joint Genome Institute"/>
            <person name="Lopez S.C."/>
            <person name="Andreopoulos B."/>
            <person name="Pangilinan J."/>
            <person name="Lipzen A."/>
            <person name="Riley R."/>
            <person name="Ahrendt S."/>
            <person name="Ng V."/>
            <person name="Barry K."/>
            <person name="Daum C."/>
            <person name="Grigoriev I.V."/>
            <person name="Hilden K.S."/>
            <person name="Makela M.R."/>
            <person name="de Vries R.P."/>
        </authorList>
    </citation>
    <scope>NUCLEOTIDE SEQUENCE [LARGE SCALE GENOMIC DNA]</scope>
    <source>
        <strain evidence="1 2">CBS 464.89</strain>
    </source>
</reference>
<evidence type="ECO:0000313" key="2">
    <source>
        <dbReference type="Proteomes" id="UP000292082"/>
    </source>
</evidence>
<dbReference type="EMBL" id="ML145093">
    <property type="protein sequence ID" value="TBU62582.1"/>
    <property type="molecule type" value="Genomic_DNA"/>
</dbReference>
<keyword evidence="2" id="KW-1185">Reference proteome</keyword>
<sequence>MRPPIYGRPYSPPHSRSPTLTLRYWTGASTTSTMPTCHPLAMACAPLQLIITTTVYLRLCSRGLGLSSLLVSISSPVFSYPLLLRPPLAPLICSSYAPSSPCSYNLS</sequence>
<dbReference type="Proteomes" id="UP000292082">
    <property type="component" value="Unassembled WGS sequence"/>
</dbReference>
<organism evidence="1 2">
    <name type="scientific">Dichomitus squalens</name>
    <dbReference type="NCBI Taxonomy" id="114155"/>
    <lineage>
        <taxon>Eukaryota</taxon>
        <taxon>Fungi</taxon>
        <taxon>Dikarya</taxon>
        <taxon>Basidiomycota</taxon>
        <taxon>Agaricomycotina</taxon>
        <taxon>Agaricomycetes</taxon>
        <taxon>Polyporales</taxon>
        <taxon>Polyporaceae</taxon>
        <taxon>Dichomitus</taxon>
    </lineage>
</organism>
<dbReference type="AlphaFoldDB" id="A0A4Q9Q5D6"/>
<evidence type="ECO:0000313" key="1">
    <source>
        <dbReference type="EMBL" id="TBU62582.1"/>
    </source>
</evidence>